<dbReference type="PATRIC" id="fig|1349767.4.peg.3989"/>
<dbReference type="InterPro" id="IPR011042">
    <property type="entry name" value="6-blade_b-propeller_TolB-like"/>
</dbReference>
<dbReference type="NCBIfam" id="TIGR03118">
    <property type="entry name" value="PEPCTERM_chp_1"/>
    <property type="match status" value="1"/>
</dbReference>
<name>W0V6G7_9BURK</name>
<keyword evidence="3" id="KW-1185">Reference proteome</keyword>
<dbReference type="HOGENOM" id="CLU_040905_0_0_4"/>
<evidence type="ECO:0008006" key="4">
    <source>
        <dbReference type="Google" id="ProtNLM"/>
    </source>
</evidence>
<feature type="chain" id="PRO_5004797400" description="TIGR03118 family protein" evidence="1">
    <location>
        <begin position="25"/>
        <end position="377"/>
    </location>
</feature>
<dbReference type="InterPro" id="IPR017549">
    <property type="entry name" value="APMV_L690"/>
</dbReference>
<feature type="signal peptide" evidence="1">
    <location>
        <begin position="1"/>
        <end position="24"/>
    </location>
</feature>
<protein>
    <recommendedName>
        <fullName evidence="4">TIGR03118 family protein</fullName>
    </recommendedName>
</protein>
<dbReference type="Proteomes" id="UP000027604">
    <property type="component" value="Chromosome I"/>
</dbReference>
<gene>
    <name evidence="2" type="ORF">GJA_2237</name>
</gene>
<evidence type="ECO:0000313" key="2">
    <source>
        <dbReference type="EMBL" id="CDG82872.1"/>
    </source>
</evidence>
<reference evidence="2 3" key="1">
    <citation type="journal article" date="2015" name="Genome Announc.">
        <title>Genome Sequence of Mushroom Soft-Rot Pathogen Janthinobacterium agaricidamnosum.</title>
        <authorList>
            <person name="Graupner K."/>
            <person name="Lackner G."/>
            <person name="Hertweck C."/>
        </authorList>
    </citation>
    <scope>NUCLEOTIDE SEQUENCE [LARGE SCALE GENOMIC DNA]</scope>
    <source>
        <strain evidence="3">NBRC 102515 / DSM 9628</strain>
    </source>
</reference>
<keyword evidence="1" id="KW-0732">Signal</keyword>
<accession>W0V6G7</accession>
<dbReference type="STRING" id="1349767.GJA_2237"/>
<dbReference type="SUPFAM" id="SSF75011">
    <property type="entry name" value="3-carboxy-cis,cis-mucoante lactonizing enzyme"/>
    <property type="match status" value="1"/>
</dbReference>
<dbReference type="AlphaFoldDB" id="W0V6G7"/>
<evidence type="ECO:0000313" key="3">
    <source>
        <dbReference type="Proteomes" id="UP000027604"/>
    </source>
</evidence>
<dbReference type="eggNOG" id="COG3391">
    <property type="taxonomic scope" value="Bacteria"/>
</dbReference>
<dbReference type="EMBL" id="HG322949">
    <property type="protein sequence ID" value="CDG82872.1"/>
    <property type="molecule type" value="Genomic_DNA"/>
</dbReference>
<dbReference type="RefSeq" id="WP_242404508.1">
    <property type="nucleotide sequence ID" value="NZ_BCTH01000078.1"/>
</dbReference>
<proteinExistence type="predicted"/>
<dbReference type="Gene3D" id="2.120.10.30">
    <property type="entry name" value="TolB, C-terminal domain"/>
    <property type="match status" value="1"/>
</dbReference>
<sequence>MIQQPQIKRIAGLLMIAGFAATLAACGGGSDNNVSQPAPPAGPVAGATFAAKALVSDIAGAATTTDASMINAWGLAFNPTGASWVVNDGTSTSTLYDGNGVKQNLVVSINPGSLGVAKPTGIVFTGSATDFKISSGGNTGPSRFIFSNQAGTIAAWAPTVDGTHALTIVDNAAKGSVYKGLAIANAGGANMIYATDFKNNHVDVFDANFNPVALPADFKDPAVPAGFAPFGIQAIGNSIFVTYAKQDATGRVQVKGAGLGMVSQFDTSGKLIKDLVLQGGALNAPWGLAVAPANFGSFSNNLLVGNFGDGKINAFDINTGKALGSVSDSTGAPLVLDGLWALQFGNGVLSQPTNTLFYTAGPQGATHGQYGRVDFVK</sequence>
<organism evidence="2 3">
    <name type="scientific">Janthinobacterium agaricidamnosum NBRC 102515 = DSM 9628</name>
    <dbReference type="NCBI Taxonomy" id="1349767"/>
    <lineage>
        <taxon>Bacteria</taxon>
        <taxon>Pseudomonadati</taxon>
        <taxon>Pseudomonadota</taxon>
        <taxon>Betaproteobacteria</taxon>
        <taxon>Burkholderiales</taxon>
        <taxon>Oxalobacteraceae</taxon>
        <taxon>Janthinobacterium</taxon>
    </lineage>
</organism>
<dbReference type="KEGG" id="jag:GJA_2237"/>
<evidence type="ECO:0000256" key="1">
    <source>
        <dbReference type="SAM" id="SignalP"/>
    </source>
</evidence>